<feature type="region of interest" description="Disordered" evidence="22">
    <location>
        <begin position="201"/>
        <end position="230"/>
    </location>
</feature>
<dbReference type="Pfam" id="PF21032">
    <property type="entry name" value="PROPPIN"/>
    <property type="match status" value="3"/>
</dbReference>
<dbReference type="EMBL" id="CAMKVN010001387">
    <property type="protein sequence ID" value="CAI2175601.1"/>
    <property type="molecule type" value="Genomic_DNA"/>
</dbReference>
<keyword evidence="13" id="KW-0677">Repeat</keyword>
<comment type="similarity">
    <text evidence="19">Belongs to the WD repeat PROPPIN family.</text>
</comment>
<evidence type="ECO:0000256" key="16">
    <source>
        <dbReference type="ARBA" id="ARBA00023004"/>
    </source>
</evidence>
<dbReference type="PANTHER" id="PTHR11921">
    <property type="entry name" value="SUCCINATE DEHYDROGENASE IRON-SULFUR PROTEIN"/>
    <property type="match status" value="1"/>
</dbReference>
<dbReference type="NCBIfam" id="TIGR00384">
    <property type="entry name" value="dhsB"/>
    <property type="match status" value="1"/>
</dbReference>
<keyword evidence="10" id="KW-0853">WD repeat</keyword>
<keyword evidence="26" id="KW-1185">Reference proteome</keyword>
<comment type="pathway">
    <text evidence="2 21">Carbohydrate metabolism; tricarboxylic acid cycle; fumarate from succinate (eukaryal route): step 1/1.</text>
</comment>
<dbReference type="Proteomes" id="UP001153678">
    <property type="component" value="Unassembled WGS sequence"/>
</dbReference>
<keyword evidence="16 21" id="KW-0408">Iron</keyword>
<dbReference type="InterPro" id="IPR015943">
    <property type="entry name" value="WD40/YVTN_repeat-like_dom_sf"/>
</dbReference>
<keyword evidence="21" id="KW-0472">Membrane</keyword>
<dbReference type="InterPro" id="IPR001041">
    <property type="entry name" value="2Fe-2S_ferredoxin-type"/>
</dbReference>
<dbReference type="InterPro" id="IPR017896">
    <property type="entry name" value="4Fe4S_Fe-S-bd"/>
</dbReference>
<dbReference type="InterPro" id="IPR036322">
    <property type="entry name" value="WD40_repeat_dom_sf"/>
</dbReference>
<dbReference type="GO" id="GO:0051539">
    <property type="term" value="F:4 iron, 4 sulfur cluster binding"/>
    <property type="evidence" value="ECO:0007669"/>
    <property type="project" value="UniProtKB-KW"/>
</dbReference>
<dbReference type="GO" id="GO:0009055">
    <property type="term" value="F:electron transfer activity"/>
    <property type="evidence" value="ECO:0007669"/>
    <property type="project" value="InterPro"/>
</dbReference>
<dbReference type="SUPFAM" id="SSF54292">
    <property type="entry name" value="2Fe-2S ferredoxin-like"/>
    <property type="match status" value="1"/>
</dbReference>
<comment type="caution">
    <text evidence="25">The sequence shown here is derived from an EMBL/GenBank/DDBJ whole genome shotgun (WGS) entry which is preliminary data.</text>
</comment>
<dbReference type="SMART" id="SM00320">
    <property type="entry name" value="WD40"/>
    <property type="match status" value="2"/>
</dbReference>
<dbReference type="GO" id="GO:0005743">
    <property type="term" value="C:mitochondrial inner membrane"/>
    <property type="evidence" value="ECO:0007669"/>
    <property type="project" value="UniProtKB-SubCell"/>
</dbReference>
<dbReference type="SUPFAM" id="SSF50978">
    <property type="entry name" value="WD40 repeat-like"/>
    <property type="match status" value="1"/>
</dbReference>
<feature type="compositionally biased region" description="Low complexity" evidence="22">
    <location>
        <begin position="205"/>
        <end position="218"/>
    </location>
</feature>
<evidence type="ECO:0000256" key="4">
    <source>
        <dbReference type="ARBA" id="ARBA00011421"/>
    </source>
</evidence>
<evidence type="ECO:0000259" key="23">
    <source>
        <dbReference type="PROSITE" id="PS51085"/>
    </source>
</evidence>
<dbReference type="GO" id="GO:0008177">
    <property type="term" value="F:succinate dehydrogenase (quinone) activity"/>
    <property type="evidence" value="ECO:0007669"/>
    <property type="project" value="UniProtKB-EC"/>
</dbReference>
<feature type="domain" description="4Fe-4S ferredoxin-type" evidence="24">
    <location>
        <begin position="529"/>
        <end position="559"/>
    </location>
</feature>
<dbReference type="Pfam" id="PF13085">
    <property type="entry name" value="Fer2_3"/>
    <property type="match status" value="1"/>
</dbReference>
<evidence type="ECO:0000256" key="12">
    <source>
        <dbReference type="ARBA" id="ARBA00022723"/>
    </source>
</evidence>
<feature type="domain" description="2Fe-2S ferredoxin-type" evidence="23">
    <location>
        <begin position="408"/>
        <end position="486"/>
    </location>
</feature>
<dbReference type="GO" id="GO:0051537">
    <property type="term" value="F:2 iron, 2 sulfur cluster binding"/>
    <property type="evidence" value="ECO:0007669"/>
    <property type="project" value="UniProtKB-KW"/>
</dbReference>
<name>A0A9W4WSM0_9GLOM</name>
<evidence type="ECO:0000256" key="8">
    <source>
        <dbReference type="ARBA" id="ARBA00022485"/>
    </source>
</evidence>
<evidence type="ECO:0000256" key="5">
    <source>
        <dbReference type="ARBA" id="ARBA00012792"/>
    </source>
</evidence>
<dbReference type="EC" id="1.3.5.1" evidence="5 21"/>
<evidence type="ECO:0000259" key="24">
    <source>
        <dbReference type="PROSITE" id="PS51379"/>
    </source>
</evidence>
<evidence type="ECO:0000256" key="19">
    <source>
        <dbReference type="ARBA" id="ARBA00025740"/>
    </source>
</evidence>
<evidence type="ECO:0000256" key="2">
    <source>
        <dbReference type="ARBA" id="ARBA00004788"/>
    </source>
</evidence>
<keyword evidence="18 21" id="KW-0003">3Fe-4S</keyword>
<dbReference type="InterPro" id="IPR009051">
    <property type="entry name" value="Helical_ferredxn"/>
</dbReference>
<keyword evidence="9" id="KW-0816">Tricarboxylic acid cycle</keyword>
<comment type="cofactor">
    <cofactor evidence="21">
        <name>[3Fe-4S] cluster</name>
        <dbReference type="ChEBI" id="CHEBI:21137"/>
    </cofactor>
    <text evidence="21">Binds 1 [3Fe-4S] cluster.</text>
</comment>
<evidence type="ECO:0000256" key="10">
    <source>
        <dbReference type="ARBA" id="ARBA00022574"/>
    </source>
</evidence>
<evidence type="ECO:0000256" key="11">
    <source>
        <dbReference type="ARBA" id="ARBA00022714"/>
    </source>
</evidence>
<comment type="subcellular location">
    <subcellularLocation>
        <location evidence="1 21">Mitochondrion inner membrane</location>
        <topology evidence="1 21">Peripheral membrane protein</topology>
        <orientation evidence="1 21">Matrix side</orientation>
    </subcellularLocation>
</comment>
<evidence type="ECO:0000313" key="25">
    <source>
        <dbReference type="EMBL" id="CAI2175601.1"/>
    </source>
</evidence>
<evidence type="ECO:0000256" key="13">
    <source>
        <dbReference type="ARBA" id="ARBA00022737"/>
    </source>
</evidence>
<dbReference type="FunFam" id="1.10.1060.10:FF:000001">
    <property type="entry name" value="Succinate dehydrogenase iron-sulfur subunit SdhB"/>
    <property type="match status" value="1"/>
</dbReference>
<evidence type="ECO:0000256" key="1">
    <source>
        <dbReference type="ARBA" id="ARBA00004443"/>
    </source>
</evidence>
<comment type="function">
    <text evidence="21">Iron-sulfur protein (IP) subunit of succinate dehydrogenase (SDH) that is involved in complex II of the mitochondrial electron transport chain and is responsible for transferring electrons from succinate to ubiquinone (coenzyme Q).</text>
</comment>
<proteinExistence type="inferred from homology"/>
<dbReference type="FunFam" id="3.10.20.30:FF:000007">
    <property type="entry name" value="Succinate dehydrogenase [ubiquinone] iron-sulfur subunit, mitochondrial"/>
    <property type="match status" value="1"/>
</dbReference>
<dbReference type="InterPro" id="IPR004489">
    <property type="entry name" value="Succ_DH/fum_Rdtase_Fe-S"/>
</dbReference>
<dbReference type="GO" id="GO:0046872">
    <property type="term" value="F:metal ion binding"/>
    <property type="evidence" value="ECO:0007669"/>
    <property type="project" value="UniProtKB-KW"/>
</dbReference>
<dbReference type="PROSITE" id="PS00198">
    <property type="entry name" value="4FE4S_FER_1"/>
    <property type="match status" value="1"/>
</dbReference>
<keyword evidence="7" id="KW-0813">Transport</keyword>
<comment type="similarity">
    <text evidence="3 21">Belongs to the succinate dehydrogenase/fumarate reductase iron-sulfur protein family.</text>
</comment>
<dbReference type="PANTHER" id="PTHR11921:SF29">
    <property type="entry name" value="SUCCINATE DEHYDROGENASE [UBIQUINONE] IRON-SULFUR SUBUNIT, MITOCHONDRIAL"/>
    <property type="match status" value="1"/>
</dbReference>
<evidence type="ECO:0000256" key="15">
    <source>
        <dbReference type="ARBA" id="ARBA00023002"/>
    </source>
</evidence>
<comment type="catalytic activity">
    <reaction evidence="20">
        <text>a quinone + succinate = fumarate + a quinol</text>
        <dbReference type="Rhea" id="RHEA:40523"/>
        <dbReference type="ChEBI" id="CHEBI:24646"/>
        <dbReference type="ChEBI" id="CHEBI:29806"/>
        <dbReference type="ChEBI" id="CHEBI:30031"/>
        <dbReference type="ChEBI" id="CHEBI:132124"/>
        <dbReference type="EC" id="1.3.5.1"/>
    </reaction>
</comment>
<organism evidence="25 26">
    <name type="scientific">Funneliformis geosporum</name>
    <dbReference type="NCBI Taxonomy" id="1117311"/>
    <lineage>
        <taxon>Eukaryota</taxon>
        <taxon>Fungi</taxon>
        <taxon>Fungi incertae sedis</taxon>
        <taxon>Mucoromycota</taxon>
        <taxon>Glomeromycotina</taxon>
        <taxon>Glomeromycetes</taxon>
        <taxon>Glomerales</taxon>
        <taxon>Glomeraceae</taxon>
        <taxon>Funneliformis</taxon>
    </lineage>
</organism>
<evidence type="ECO:0000313" key="26">
    <source>
        <dbReference type="Proteomes" id="UP001153678"/>
    </source>
</evidence>
<dbReference type="SUPFAM" id="SSF46548">
    <property type="entry name" value="alpha-helical ferredoxin"/>
    <property type="match status" value="1"/>
</dbReference>
<dbReference type="InterPro" id="IPR050573">
    <property type="entry name" value="SDH/FRD_Iron-Sulfur"/>
</dbReference>
<evidence type="ECO:0000256" key="3">
    <source>
        <dbReference type="ARBA" id="ARBA00009433"/>
    </source>
</evidence>
<evidence type="ECO:0000256" key="22">
    <source>
        <dbReference type="SAM" id="MobiDB-lite"/>
    </source>
</evidence>
<feature type="compositionally biased region" description="Polar residues" evidence="22">
    <location>
        <begin position="219"/>
        <end position="229"/>
    </location>
</feature>
<dbReference type="OrthoDB" id="1696654at2759"/>
<keyword evidence="14" id="KW-0249">Electron transport</keyword>
<comment type="cofactor">
    <cofactor evidence="21">
        <name>[2Fe-2S] cluster</name>
        <dbReference type="ChEBI" id="CHEBI:190135"/>
    </cofactor>
    <text evidence="21">Binds 1 [2Fe-2S] cluster.</text>
</comment>
<protein>
    <recommendedName>
        <fullName evidence="6 21">Succinate dehydrogenase [ubiquinone] iron-sulfur subunit, mitochondrial</fullName>
        <ecNumber evidence="5 21">1.3.5.1</ecNumber>
    </recommendedName>
</protein>
<dbReference type="InterPro" id="IPR025192">
    <property type="entry name" value="Succ_DH/fum_Rdtase_N"/>
</dbReference>
<dbReference type="Pfam" id="PF13534">
    <property type="entry name" value="Fer4_17"/>
    <property type="match status" value="1"/>
</dbReference>
<dbReference type="GO" id="GO:0051538">
    <property type="term" value="F:3 iron, 4 sulfur cluster binding"/>
    <property type="evidence" value="ECO:0007669"/>
    <property type="project" value="UniProtKB-KW"/>
</dbReference>
<evidence type="ECO:0000256" key="21">
    <source>
        <dbReference type="RuleBase" id="RU361237"/>
    </source>
</evidence>
<keyword evidence="21" id="KW-0496">Mitochondrion</keyword>
<comment type="cofactor">
    <cofactor evidence="21">
        <name>[4Fe-4S] cluster</name>
        <dbReference type="ChEBI" id="CHEBI:49883"/>
    </cofactor>
    <text evidence="21">Binds 1 [4Fe-4S] cluster.</text>
</comment>
<keyword evidence="21" id="KW-0999">Mitochondrion inner membrane</keyword>
<evidence type="ECO:0000256" key="9">
    <source>
        <dbReference type="ARBA" id="ARBA00022532"/>
    </source>
</evidence>
<dbReference type="AlphaFoldDB" id="A0A9W4WSM0"/>
<dbReference type="GO" id="GO:0006099">
    <property type="term" value="P:tricarboxylic acid cycle"/>
    <property type="evidence" value="ECO:0007669"/>
    <property type="project" value="UniProtKB-KW"/>
</dbReference>
<dbReference type="InterPro" id="IPR006058">
    <property type="entry name" value="2Fe2S_fd_BS"/>
</dbReference>
<dbReference type="PROSITE" id="PS51379">
    <property type="entry name" value="4FE4S_FER_2"/>
    <property type="match status" value="1"/>
</dbReference>
<keyword evidence="11 21" id="KW-0001">2Fe-2S</keyword>
<keyword evidence="8 21" id="KW-0004">4Fe-4S</keyword>
<dbReference type="Gene3D" id="1.10.1060.10">
    <property type="entry name" value="Alpha-helical ferredoxin"/>
    <property type="match status" value="1"/>
</dbReference>
<dbReference type="InterPro" id="IPR012675">
    <property type="entry name" value="Beta-grasp_dom_sf"/>
</dbReference>
<dbReference type="InterPro" id="IPR048720">
    <property type="entry name" value="PROPPIN"/>
</dbReference>
<evidence type="ECO:0000256" key="17">
    <source>
        <dbReference type="ARBA" id="ARBA00023014"/>
    </source>
</evidence>
<accession>A0A9W4WSM0</accession>
<dbReference type="NCBIfam" id="NF004616">
    <property type="entry name" value="PRK05950.1"/>
    <property type="match status" value="1"/>
</dbReference>
<gene>
    <name evidence="25" type="ORF">FWILDA_LOCUS7175</name>
</gene>
<comment type="subunit">
    <text evidence="4">Component of complex II composed of four subunits: a flavoprotein (FP), an iron-sulfur protein (IP), and a cytochrome b composed of a large and a small subunit.</text>
</comment>
<sequence>MVIRYIIAIRLENATQNVSLADGGIGIVEMLFCTSLVALVGAGEHPSFSPRRLQITNTKRQSTICELTFQTSILAVKLNRRRLIVVLEQTIFVYDISNMKLLHTIDTSPNPSVVNIVQAHKSPVAYVSINSEGTLLATASDKGTVIRVFTIPNAIKVHQFRRGSYPARIHSISFNLVSTLLCVSSDTETVHVFKLGGNAVGQGGNSSSNNGTANSTGVANPSRQSTGPTTIGGFEAFIDGKKKTGTGVIRRQSLHLGRTVAGSVGNYLPDALTEMWEPTRDFAYLKLPSSGVQSVVALSNTTPQVMVVTSEGYFYQYNIDLENGGECVLLKQYRMSLLSLSRVFSLTKTRSVRINAASLCVARSLKTSSFHQAELQNAPSLTEEPIQKKEPKYKPFSIYRWNPDKPAEKPKLQQYKVDLNACGPMILDVLIKIKNEQDATLTFRRSCREGICGSCAMNINGVNTLACLCKIDVSGSDTKIYPLPHMYVVKDLVPDLTHFYKQYKSIEPYLKKKNPPKEGDRENLQSIADRKKLDGLYECILCACCSTACPSYWWNSDEYLGPAVLLQAYRWMADSRDDYGYERREALQNPFSVYRCHTIMNCTRTCPKGLNPGRAIAMIKRDMALE</sequence>
<dbReference type="GO" id="GO:0022904">
    <property type="term" value="P:respiratory electron transport chain"/>
    <property type="evidence" value="ECO:0007669"/>
    <property type="project" value="TreeGrafter"/>
</dbReference>
<evidence type="ECO:0000256" key="6">
    <source>
        <dbReference type="ARBA" id="ARBA00016766"/>
    </source>
</evidence>
<dbReference type="InterPro" id="IPR036010">
    <property type="entry name" value="2Fe-2S_ferredoxin-like_sf"/>
</dbReference>
<dbReference type="Gene3D" id="3.10.20.30">
    <property type="match status" value="1"/>
</dbReference>
<evidence type="ECO:0000256" key="18">
    <source>
        <dbReference type="ARBA" id="ARBA00023291"/>
    </source>
</evidence>
<dbReference type="InterPro" id="IPR001680">
    <property type="entry name" value="WD40_rpt"/>
</dbReference>
<dbReference type="PROSITE" id="PS00197">
    <property type="entry name" value="2FE2S_FER_1"/>
    <property type="match status" value="1"/>
</dbReference>
<keyword evidence="12 21" id="KW-0479">Metal-binding</keyword>
<evidence type="ECO:0000256" key="14">
    <source>
        <dbReference type="ARBA" id="ARBA00022982"/>
    </source>
</evidence>
<reference evidence="25" key="1">
    <citation type="submission" date="2022-08" db="EMBL/GenBank/DDBJ databases">
        <authorList>
            <person name="Kallberg Y."/>
            <person name="Tangrot J."/>
            <person name="Rosling A."/>
        </authorList>
    </citation>
    <scope>NUCLEOTIDE SEQUENCE</scope>
    <source>
        <strain evidence="25">Wild A</strain>
    </source>
</reference>
<evidence type="ECO:0000256" key="7">
    <source>
        <dbReference type="ARBA" id="ARBA00022448"/>
    </source>
</evidence>
<evidence type="ECO:0000256" key="20">
    <source>
        <dbReference type="ARBA" id="ARBA00049220"/>
    </source>
</evidence>
<dbReference type="InterPro" id="IPR017900">
    <property type="entry name" value="4Fe4S_Fe_S_CS"/>
</dbReference>
<dbReference type="PROSITE" id="PS51085">
    <property type="entry name" value="2FE2S_FER_2"/>
    <property type="match status" value="1"/>
</dbReference>
<keyword evidence="15" id="KW-0560">Oxidoreductase</keyword>
<dbReference type="CDD" id="cd00207">
    <property type="entry name" value="fer2"/>
    <property type="match status" value="1"/>
</dbReference>
<keyword evidence="17 21" id="KW-0411">Iron-sulfur</keyword>
<dbReference type="Gene3D" id="2.130.10.10">
    <property type="entry name" value="YVTN repeat-like/Quinoprotein amine dehydrogenase"/>
    <property type="match status" value="1"/>
</dbReference>